<reference evidence="7" key="1">
    <citation type="journal article" date="2014" name="Int. J. Syst. Evol. Microbiol.">
        <title>Complete genome sequence of Corynebacterium casei LMG S-19264T (=DSM 44701T), isolated from a smear-ripened cheese.</title>
        <authorList>
            <consortium name="US DOE Joint Genome Institute (JGI-PGF)"/>
            <person name="Walter F."/>
            <person name="Albersmeier A."/>
            <person name="Kalinowski J."/>
            <person name="Ruckert C."/>
        </authorList>
    </citation>
    <scope>NUCLEOTIDE SEQUENCE</scope>
    <source>
        <strain evidence="7">KCTC 42590</strain>
    </source>
</reference>
<dbReference type="SUPFAM" id="SSF52540">
    <property type="entry name" value="P-loop containing nucleoside triphosphate hydrolases"/>
    <property type="match status" value="2"/>
</dbReference>
<name>A0A919AM99_9PROT</name>
<gene>
    <name evidence="7" type="ORF">GCM10017044_07340</name>
</gene>
<dbReference type="PANTHER" id="PTHR11472:SF34">
    <property type="entry name" value="REGULATOR OF TELOMERE ELONGATION HELICASE 1"/>
    <property type="match status" value="1"/>
</dbReference>
<dbReference type="SMART" id="SM00491">
    <property type="entry name" value="HELICc2"/>
    <property type="match status" value="1"/>
</dbReference>
<dbReference type="GO" id="GO:0006139">
    <property type="term" value="P:nucleobase-containing compound metabolic process"/>
    <property type="evidence" value="ECO:0007669"/>
    <property type="project" value="InterPro"/>
</dbReference>
<keyword evidence="7" id="KW-0347">Helicase</keyword>
<evidence type="ECO:0000256" key="2">
    <source>
        <dbReference type="ARBA" id="ARBA00022801"/>
    </source>
</evidence>
<dbReference type="GO" id="GO:0003676">
    <property type="term" value="F:nucleic acid binding"/>
    <property type="evidence" value="ECO:0007669"/>
    <property type="project" value="InterPro"/>
</dbReference>
<dbReference type="InterPro" id="IPR027417">
    <property type="entry name" value="P-loop_NTPase"/>
</dbReference>
<dbReference type="EMBL" id="BNCI01000001">
    <property type="protein sequence ID" value="GHF15683.1"/>
    <property type="molecule type" value="Genomic_DNA"/>
</dbReference>
<proteinExistence type="inferred from homology"/>
<dbReference type="GO" id="GO:0003678">
    <property type="term" value="F:DNA helicase activity"/>
    <property type="evidence" value="ECO:0007669"/>
    <property type="project" value="TreeGrafter"/>
</dbReference>
<keyword evidence="2" id="KW-0378">Hydrolase</keyword>
<evidence type="ECO:0000256" key="3">
    <source>
        <dbReference type="ARBA" id="ARBA00022840"/>
    </source>
</evidence>
<keyword evidence="8" id="KW-1185">Reference proteome</keyword>
<feature type="domain" description="Helicase ATP-binding" evidence="6">
    <location>
        <begin position="204"/>
        <end position="490"/>
    </location>
</feature>
<feature type="region of interest" description="Disordered" evidence="5">
    <location>
        <begin position="180"/>
        <end position="201"/>
    </location>
</feature>
<dbReference type="RefSeq" id="WP_191250189.1">
    <property type="nucleotide sequence ID" value="NZ_BNCI01000001.1"/>
</dbReference>
<organism evidence="7 8">
    <name type="scientific">Kordiimonas sediminis</name>
    <dbReference type="NCBI Taxonomy" id="1735581"/>
    <lineage>
        <taxon>Bacteria</taxon>
        <taxon>Pseudomonadati</taxon>
        <taxon>Pseudomonadota</taxon>
        <taxon>Alphaproteobacteria</taxon>
        <taxon>Kordiimonadales</taxon>
        <taxon>Kordiimonadaceae</taxon>
        <taxon>Kordiimonas</taxon>
    </lineage>
</organism>
<dbReference type="InterPro" id="IPR006555">
    <property type="entry name" value="ATP-dep_Helicase_C"/>
</dbReference>
<dbReference type="AlphaFoldDB" id="A0A919AM99"/>
<dbReference type="Proteomes" id="UP000630923">
    <property type="component" value="Unassembled WGS sequence"/>
</dbReference>
<accession>A0A919AM99</accession>
<protein>
    <submittedName>
        <fullName evidence="7">DNA helicase</fullName>
    </submittedName>
</protein>
<dbReference type="PANTHER" id="PTHR11472">
    <property type="entry name" value="DNA REPAIR DEAD HELICASE RAD3/XP-D SUBFAMILY MEMBER"/>
    <property type="match status" value="1"/>
</dbReference>
<evidence type="ECO:0000256" key="4">
    <source>
        <dbReference type="ARBA" id="ARBA00038058"/>
    </source>
</evidence>
<comment type="similarity">
    <text evidence="4">Belongs to the helicase family. DinG subfamily.</text>
</comment>
<sequence>MEDLVLQAEMEGADIQAVPVAHVGIRTVTFLDPDGVIEELDLDDGLSRVSKTPHLVLNRVMAARRLGIGSLQAYDVLELFAFVRPARFCLPTASGLVAALSLDLAARTEEDMCMALRACAVRLLADLASETYRYRAGSGRVATAMARAGWLWGAPVMSALSGLRDDSREDGLAVWSALPDWEETVPPPPPGDDPVEPDDSKNRLAQLLGDNSEEREGQRRYAAAATHAFRPREFAEGPNLQLLEAGTGTGKTLGYIAPASLWAENNDAAVWIATYTKNLQRQLDQELSRLYPDPRIKQKRAVIRKGRENYACLLNIEETLRAVMMRAGMQGAALNDMILMGLVVRWARFSRDGDMIGGDFPSWLGGHFGLGRIAGLTDRRGECLYSACAHYRKCFIEKAVRRSRQADLVVANHALVMVQAATRMDDPDMPRRLVFDEGHHLFDAADSAFAVHLSGQEGADLRRWIRGKEQAGSTRARGLKSRMDELTADDPEARQHLDWLLESARSLPGEGWLSRVTGAVAATEFEKFLMFVRAQVMARSSERDTRGGHGLEASVADPVEGFIDAGARLSLKLDDIQKPMTALAVSLKRKLIEDGDMLDSGTRGRLESAIRSLTLRAEMVKLWVSMAASIGEKVPDEFVEWLEVDRIQGRERDIGVFRHFVDPTKPFADVVLSQCHGALITSATLRDHKDKNAEDSVSWYSADVRTGAQHLMIAPKRLSVSSPFDYQKQTKVLIVGDVNKNDPEQVAAAYRSLFLASGGGALGLFTAISRLRSTYAAIAPDLEHLGLPLFAQHVDPIDTATLVDMFRDEKDACLLGTDAVRDGVDVPGTSLRLIVFDRVPWPRPNLLHRARRAAFGGRHYDEMLTRLKLGQAYGRLVRRADDYGCFVMLDGQTPTRLLDAFPDGVEVQRLGLQEAVEIVRDFTDLKR</sequence>
<evidence type="ECO:0000256" key="5">
    <source>
        <dbReference type="SAM" id="MobiDB-lite"/>
    </source>
</evidence>
<evidence type="ECO:0000259" key="6">
    <source>
        <dbReference type="PROSITE" id="PS51193"/>
    </source>
</evidence>
<dbReference type="Pfam" id="PF13307">
    <property type="entry name" value="Helicase_C_2"/>
    <property type="match status" value="1"/>
</dbReference>
<evidence type="ECO:0000256" key="1">
    <source>
        <dbReference type="ARBA" id="ARBA00022741"/>
    </source>
</evidence>
<reference evidence="7" key="2">
    <citation type="submission" date="2020-09" db="EMBL/GenBank/DDBJ databases">
        <authorList>
            <person name="Sun Q."/>
            <person name="Kim S."/>
        </authorList>
    </citation>
    <scope>NUCLEOTIDE SEQUENCE</scope>
    <source>
        <strain evidence="7">KCTC 42590</strain>
    </source>
</reference>
<comment type="caution">
    <text evidence="7">The sequence shown here is derived from an EMBL/GenBank/DDBJ whole genome shotgun (WGS) entry which is preliminary data.</text>
</comment>
<evidence type="ECO:0000313" key="8">
    <source>
        <dbReference type="Proteomes" id="UP000630923"/>
    </source>
</evidence>
<keyword evidence="3" id="KW-0067">ATP-binding</keyword>
<dbReference type="PROSITE" id="PS51193">
    <property type="entry name" value="HELICASE_ATP_BIND_2"/>
    <property type="match status" value="1"/>
</dbReference>
<dbReference type="GO" id="GO:0005524">
    <property type="term" value="F:ATP binding"/>
    <property type="evidence" value="ECO:0007669"/>
    <property type="project" value="UniProtKB-KW"/>
</dbReference>
<dbReference type="InterPro" id="IPR014013">
    <property type="entry name" value="Helic_SF1/SF2_ATP-bd_DinG/Rad3"/>
</dbReference>
<dbReference type="GO" id="GO:0016818">
    <property type="term" value="F:hydrolase activity, acting on acid anhydrides, in phosphorus-containing anhydrides"/>
    <property type="evidence" value="ECO:0007669"/>
    <property type="project" value="InterPro"/>
</dbReference>
<dbReference type="Gene3D" id="3.40.50.300">
    <property type="entry name" value="P-loop containing nucleotide triphosphate hydrolases"/>
    <property type="match status" value="2"/>
</dbReference>
<evidence type="ECO:0000313" key="7">
    <source>
        <dbReference type="EMBL" id="GHF15683.1"/>
    </source>
</evidence>
<keyword evidence="1" id="KW-0547">Nucleotide-binding</keyword>
<dbReference type="InterPro" id="IPR045028">
    <property type="entry name" value="DinG/Rad3-like"/>
</dbReference>